<dbReference type="RefSeq" id="WP_078696070.1">
    <property type="nucleotide sequence ID" value="NZ_FUYH01000006.1"/>
</dbReference>
<gene>
    <name evidence="1" type="ORF">SAMN05443428_10679</name>
</gene>
<dbReference type="OrthoDB" id="2087128at2"/>
<dbReference type="STRING" id="1147123.SAMN05443428_10679"/>
<dbReference type="Proteomes" id="UP000190105">
    <property type="component" value="Unassembled WGS sequence"/>
</dbReference>
<name>A0A1T4X7P8_9CLOT</name>
<dbReference type="AlphaFoldDB" id="A0A1T4X7P8"/>
<keyword evidence="2" id="KW-1185">Reference proteome</keyword>
<evidence type="ECO:0000313" key="2">
    <source>
        <dbReference type="Proteomes" id="UP000190105"/>
    </source>
</evidence>
<accession>A0A1T4X7P8</accession>
<proteinExistence type="predicted"/>
<evidence type="ECO:0000313" key="1">
    <source>
        <dbReference type="EMBL" id="SKA84871.1"/>
    </source>
</evidence>
<organism evidence="1 2">
    <name type="scientific">Caloramator quimbayensis</name>
    <dbReference type="NCBI Taxonomy" id="1147123"/>
    <lineage>
        <taxon>Bacteria</taxon>
        <taxon>Bacillati</taxon>
        <taxon>Bacillota</taxon>
        <taxon>Clostridia</taxon>
        <taxon>Eubacteriales</taxon>
        <taxon>Clostridiaceae</taxon>
        <taxon>Caloramator</taxon>
    </lineage>
</organism>
<reference evidence="2" key="1">
    <citation type="submission" date="2017-02" db="EMBL/GenBank/DDBJ databases">
        <authorList>
            <person name="Varghese N."/>
            <person name="Submissions S."/>
        </authorList>
    </citation>
    <scope>NUCLEOTIDE SEQUENCE [LARGE SCALE GENOMIC DNA]</scope>
    <source>
        <strain evidence="2">USBA 833</strain>
    </source>
</reference>
<dbReference type="EMBL" id="FUYH01000006">
    <property type="protein sequence ID" value="SKA84871.1"/>
    <property type="molecule type" value="Genomic_DNA"/>
</dbReference>
<sequence length="175" mass="19911">MSKDNFENNIYEQSGYNFGYYCPPIFRYPCDEDCDKASFDDRQTQPGMLDTPPPDTSFQSTTEPILTDIGYTQAFLKTQIGKRVRITFLIGTTNLTDRVGILDQVGVSYIVLKVPESNIRVLCDLYAIKFVDIFEPQSPMPSQNMMGNMQNQPGYCMMGMPYMGPRLDFDPSETL</sequence>
<protein>
    <submittedName>
        <fullName evidence="1">Uncharacterized protein</fullName>
    </submittedName>
</protein>